<reference evidence="3" key="1">
    <citation type="journal article" date="2020" name="Stud. Mycol.">
        <title>101 Dothideomycetes genomes: a test case for predicting lifestyles and emergence of pathogens.</title>
        <authorList>
            <person name="Haridas S."/>
            <person name="Albert R."/>
            <person name="Binder M."/>
            <person name="Bloem J."/>
            <person name="Labutti K."/>
            <person name="Salamov A."/>
            <person name="Andreopoulos B."/>
            <person name="Baker S."/>
            <person name="Barry K."/>
            <person name="Bills G."/>
            <person name="Bluhm B."/>
            <person name="Cannon C."/>
            <person name="Castanera R."/>
            <person name="Culley D."/>
            <person name="Daum C."/>
            <person name="Ezra D."/>
            <person name="Gonzalez J."/>
            <person name="Henrissat B."/>
            <person name="Kuo A."/>
            <person name="Liang C."/>
            <person name="Lipzen A."/>
            <person name="Lutzoni F."/>
            <person name="Magnuson J."/>
            <person name="Mondo S."/>
            <person name="Nolan M."/>
            <person name="Ohm R."/>
            <person name="Pangilinan J."/>
            <person name="Park H.-J."/>
            <person name="Ramirez L."/>
            <person name="Alfaro M."/>
            <person name="Sun H."/>
            <person name="Tritt A."/>
            <person name="Yoshinaga Y."/>
            <person name="Zwiers L.-H."/>
            <person name="Turgeon B."/>
            <person name="Goodwin S."/>
            <person name="Spatafora J."/>
            <person name="Crous P."/>
            <person name="Grigoriev I."/>
        </authorList>
    </citation>
    <scope>NUCLEOTIDE SEQUENCE</scope>
    <source>
        <strain evidence="3">ATCC 36951</strain>
    </source>
</reference>
<dbReference type="GO" id="GO:0006506">
    <property type="term" value="P:GPI anchor biosynthetic process"/>
    <property type="evidence" value="ECO:0007669"/>
    <property type="project" value="TreeGrafter"/>
</dbReference>
<dbReference type="EMBL" id="ML993591">
    <property type="protein sequence ID" value="KAF2168134.1"/>
    <property type="molecule type" value="Genomic_DNA"/>
</dbReference>
<evidence type="ECO:0000313" key="3">
    <source>
        <dbReference type="EMBL" id="KAF2168134.1"/>
    </source>
</evidence>
<dbReference type="RefSeq" id="XP_033669023.1">
    <property type="nucleotide sequence ID" value="XM_033812374.1"/>
</dbReference>
<dbReference type="PANTHER" id="PTHR28022">
    <property type="entry name" value="GPI MANNOSYLTRANSFERASE 2 SUBUNIT PGA1"/>
    <property type="match status" value="1"/>
</dbReference>
<keyword evidence="2" id="KW-0732">Signal</keyword>
<keyword evidence="4" id="KW-1185">Reference proteome</keyword>
<keyword evidence="1" id="KW-1133">Transmembrane helix</keyword>
<dbReference type="AlphaFoldDB" id="A0A6A6CLS4"/>
<name>A0A6A6CLS4_ZASCE</name>
<keyword evidence="1" id="KW-0472">Membrane</keyword>
<dbReference type="Pfam" id="PF10333">
    <property type="entry name" value="Pga1"/>
    <property type="match status" value="1"/>
</dbReference>
<dbReference type="GO" id="GO:0005789">
    <property type="term" value="C:endoplasmic reticulum membrane"/>
    <property type="evidence" value="ECO:0007669"/>
    <property type="project" value="TreeGrafter"/>
</dbReference>
<sequence>MRPLAWYIPTALLFATAALANTEKTIFIAPSAITLPDAEPQLDALNLDTLTYSHSKLRRSLNVAFPSEEAARGLDSWYLLRGLNEGQRYEVRICWAAIQPTEFWLNVYNISHVFDSPYLIQSLAGFAELQVSQPPAEDNALKPEYSTGTILFLHVQAAADYFTTNKTLMQHPEPVDVDIILDPYLANVLPVSLLSTAAYIIVLAVVAWFVSDKIASLLKTEQHKQHAD</sequence>
<dbReference type="OrthoDB" id="3360032at2759"/>
<evidence type="ECO:0000256" key="1">
    <source>
        <dbReference type="SAM" id="Phobius"/>
    </source>
</evidence>
<proteinExistence type="predicted"/>
<dbReference type="GO" id="GO:0031501">
    <property type="term" value="C:mannosyltransferase complex"/>
    <property type="evidence" value="ECO:0007669"/>
    <property type="project" value="TreeGrafter"/>
</dbReference>
<keyword evidence="1" id="KW-0812">Transmembrane</keyword>
<dbReference type="GO" id="GO:0000030">
    <property type="term" value="F:mannosyltransferase activity"/>
    <property type="evidence" value="ECO:0007669"/>
    <property type="project" value="TreeGrafter"/>
</dbReference>
<evidence type="ECO:0000313" key="4">
    <source>
        <dbReference type="Proteomes" id="UP000799537"/>
    </source>
</evidence>
<dbReference type="InterPro" id="IPR019433">
    <property type="entry name" value="GPI_ManTrfase_II_coact_Pga1"/>
</dbReference>
<organism evidence="3 4">
    <name type="scientific">Zasmidium cellare ATCC 36951</name>
    <dbReference type="NCBI Taxonomy" id="1080233"/>
    <lineage>
        <taxon>Eukaryota</taxon>
        <taxon>Fungi</taxon>
        <taxon>Dikarya</taxon>
        <taxon>Ascomycota</taxon>
        <taxon>Pezizomycotina</taxon>
        <taxon>Dothideomycetes</taxon>
        <taxon>Dothideomycetidae</taxon>
        <taxon>Mycosphaerellales</taxon>
        <taxon>Mycosphaerellaceae</taxon>
        <taxon>Zasmidium</taxon>
    </lineage>
</organism>
<accession>A0A6A6CLS4</accession>
<feature type="chain" id="PRO_5025679099" evidence="2">
    <location>
        <begin position="21"/>
        <end position="228"/>
    </location>
</feature>
<feature type="transmembrane region" description="Helical" evidence="1">
    <location>
        <begin position="188"/>
        <end position="210"/>
    </location>
</feature>
<gene>
    <name evidence="3" type="ORF">M409DRAFT_53447</name>
</gene>
<protein>
    <submittedName>
        <fullName evidence="3">Uncharacterized protein</fullName>
    </submittedName>
</protein>
<feature type="signal peptide" evidence="2">
    <location>
        <begin position="1"/>
        <end position="20"/>
    </location>
</feature>
<dbReference type="Proteomes" id="UP000799537">
    <property type="component" value="Unassembled WGS sequence"/>
</dbReference>
<evidence type="ECO:0000256" key="2">
    <source>
        <dbReference type="SAM" id="SignalP"/>
    </source>
</evidence>
<dbReference type="GeneID" id="54565646"/>
<dbReference type="PANTHER" id="PTHR28022:SF1">
    <property type="entry name" value="GPI MANNOSYLTRANSFERASE 2 SUBUNIT PGA1"/>
    <property type="match status" value="1"/>
</dbReference>